<dbReference type="EMBL" id="AGNL01008928">
    <property type="protein sequence ID" value="EJK70182.1"/>
    <property type="molecule type" value="Genomic_DNA"/>
</dbReference>
<organism evidence="2 3">
    <name type="scientific">Thalassiosira oceanica</name>
    <name type="common">Marine diatom</name>
    <dbReference type="NCBI Taxonomy" id="159749"/>
    <lineage>
        <taxon>Eukaryota</taxon>
        <taxon>Sar</taxon>
        <taxon>Stramenopiles</taxon>
        <taxon>Ochrophyta</taxon>
        <taxon>Bacillariophyta</taxon>
        <taxon>Coscinodiscophyceae</taxon>
        <taxon>Thalassiosirophycidae</taxon>
        <taxon>Thalassiosirales</taxon>
        <taxon>Thalassiosiraceae</taxon>
        <taxon>Thalassiosira</taxon>
    </lineage>
</organism>
<name>K0TI58_THAOC</name>
<feature type="compositionally biased region" description="Polar residues" evidence="1">
    <location>
        <begin position="47"/>
        <end position="58"/>
    </location>
</feature>
<dbReference type="AlphaFoldDB" id="K0TI58"/>
<gene>
    <name evidence="2" type="ORF">THAOC_08480</name>
</gene>
<evidence type="ECO:0000313" key="2">
    <source>
        <dbReference type="EMBL" id="EJK70182.1"/>
    </source>
</evidence>
<feature type="region of interest" description="Disordered" evidence="1">
    <location>
        <begin position="1"/>
        <end position="89"/>
    </location>
</feature>
<comment type="caution">
    <text evidence="2">The sequence shown here is derived from an EMBL/GenBank/DDBJ whole genome shotgun (WGS) entry which is preliminary data.</text>
</comment>
<evidence type="ECO:0000313" key="3">
    <source>
        <dbReference type="Proteomes" id="UP000266841"/>
    </source>
</evidence>
<dbReference type="Proteomes" id="UP000266841">
    <property type="component" value="Unassembled WGS sequence"/>
</dbReference>
<reference evidence="2 3" key="1">
    <citation type="journal article" date="2012" name="Genome Biol.">
        <title>Genome and low-iron response of an oceanic diatom adapted to chronic iron limitation.</title>
        <authorList>
            <person name="Lommer M."/>
            <person name="Specht M."/>
            <person name="Roy A.S."/>
            <person name="Kraemer L."/>
            <person name="Andreson R."/>
            <person name="Gutowska M.A."/>
            <person name="Wolf J."/>
            <person name="Bergner S.V."/>
            <person name="Schilhabel M.B."/>
            <person name="Klostermeier U.C."/>
            <person name="Beiko R.G."/>
            <person name="Rosenstiel P."/>
            <person name="Hippler M."/>
            <person name="Laroche J."/>
        </authorList>
    </citation>
    <scope>NUCLEOTIDE SEQUENCE [LARGE SCALE GENOMIC DNA]</scope>
    <source>
        <strain evidence="2 3">CCMP1005</strain>
    </source>
</reference>
<feature type="non-terminal residue" evidence="2">
    <location>
        <position position="1"/>
    </location>
</feature>
<feature type="compositionally biased region" description="Basic and acidic residues" evidence="1">
    <location>
        <begin position="29"/>
        <end position="39"/>
    </location>
</feature>
<sequence>ISELEGEGAEPDRRRPRQQRAAMTGDGRSSTRPEGKADRAFAPAATRTPQFNKENVPNPSAVPLSNRHGQVGKLPATRGASSRGKKANRVQAVQAAGGRKALANQLKRRFGGNVQQMSGGAGGGR</sequence>
<evidence type="ECO:0000256" key="1">
    <source>
        <dbReference type="SAM" id="MobiDB-lite"/>
    </source>
</evidence>
<protein>
    <submittedName>
        <fullName evidence="2">Uncharacterized protein</fullName>
    </submittedName>
</protein>
<accession>K0TI58</accession>
<proteinExistence type="predicted"/>
<keyword evidence="3" id="KW-1185">Reference proteome</keyword>